<dbReference type="KEGG" id="mcw:A8L33_14180"/>
<dbReference type="PROSITE" id="PS50943">
    <property type="entry name" value="HTH_CROC1"/>
    <property type="match status" value="1"/>
</dbReference>
<proteinExistence type="inferred from homology"/>
<evidence type="ECO:0000256" key="1">
    <source>
        <dbReference type="ARBA" id="ARBA00007227"/>
    </source>
</evidence>
<organism evidence="3 4">
    <name type="scientific">Microbacterium aurantiacum</name>
    <dbReference type="NCBI Taxonomy" id="162393"/>
    <lineage>
        <taxon>Bacteria</taxon>
        <taxon>Bacillati</taxon>
        <taxon>Actinomycetota</taxon>
        <taxon>Actinomycetes</taxon>
        <taxon>Micrococcales</taxon>
        <taxon>Microbacteriaceae</taxon>
        <taxon>Microbacterium</taxon>
    </lineage>
</organism>
<dbReference type="Proteomes" id="UP000037737">
    <property type="component" value="Unassembled WGS sequence"/>
</dbReference>
<dbReference type="PANTHER" id="PTHR43236:SF1">
    <property type="entry name" value="BLL7220 PROTEIN"/>
    <property type="match status" value="1"/>
</dbReference>
<dbReference type="InterPro" id="IPR001387">
    <property type="entry name" value="Cro/C1-type_HTH"/>
</dbReference>
<evidence type="ECO:0000313" key="3">
    <source>
        <dbReference type="EMBL" id="KOS10755.1"/>
    </source>
</evidence>
<reference evidence="3" key="1">
    <citation type="submission" date="2015-04" db="EMBL/GenBank/DDBJ databases">
        <title>Complete genome sequence of Microbacterium chocolatum SIT 101, a bacterium enantioselectively hydrolyzing mesomeric diesters.</title>
        <authorList>
            <person name="Li X."/>
            <person name="Xu Y."/>
        </authorList>
    </citation>
    <scope>NUCLEOTIDE SEQUENCE [LARGE SCALE GENOMIC DNA]</scope>
    <source>
        <strain evidence="3">SIT 101</strain>
    </source>
</reference>
<dbReference type="InterPro" id="IPR052345">
    <property type="entry name" value="Rad_response_metalloprotease"/>
</dbReference>
<dbReference type="GO" id="GO:0003677">
    <property type="term" value="F:DNA binding"/>
    <property type="evidence" value="ECO:0007669"/>
    <property type="project" value="InterPro"/>
</dbReference>
<dbReference type="CDD" id="cd00093">
    <property type="entry name" value="HTH_XRE"/>
    <property type="match status" value="1"/>
</dbReference>
<dbReference type="OrthoDB" id="9794834at2"/>
<comment type="similarity">
    <text evidence="1">Belongs to the short-chain fatty acyl-CoA assimilation regulator (ScfR) family.</text>
</comment>
<dbReference type="Gene3D" id="1.10.260.40">
    <property type="entry name" value="lambda repressor-like DNA-binding domains"/>
    <property type="match status" value="1"/>
</dbReference>
<comment type="caution">
    <text evidence="3">The sequence shown here is derived from an EMBL/GenBank/DDBJ whole genome shotgun (WGS) entry which is preliminary data.</text>
</comment>
<dbReference type="InterPro" id="IPR010982">
    <property type="entry name" value="Lambda_DNA-bd_dom_sf"/>
</dbReference>
<protein>
    <recommendedName>
        <fullName evidence="2">HTH cro/C1-type domain-containing protein</fullName>
    </recommendedName>
</protein>
<gene>
    <name evidence="3" type="ORF">XI38_07975</name>
</gene>
<evidence type="ECO:0000313" key="4">
    <source>
        <dbReference type="Proteomes" id="UP000037737"/>
    </source>
</evidence>
<accession>A0A0M9VLD7</accession>
<dbReference type="PATRIC" id="fig|84292.3.peg.1628"/>
<dbReference type="SUPFAM" id="SSF47413">
    <property type="entry name" value="lambda repressor-like DNA-binding domains"/>
    <property type="match status" value="1"/>
</dbReference>
<sequence>MTSPTEPRTADVAALFDAGRLRQARRLAVMTKQALASQVGVSAAAVGQWEAGVNAPRPNVLEAVARVLDVPVSFFATGRPRAVLDSSDAHFKSLRATTVGQRSKALAYTEQVWELTHALERWVQFPDINLPTPRSVDGPRDRAALREAAEGLREQWGIRLDEPFPHLTRTAEANGIVVVFASFADDAEVRRISAFSTSKLSRPLVVTPPDRIDDVYSHRFNLAHELGHFALHQDEVHGEIEIEREADAFAGELLLPERAMRAALRPKVEWDYVAHLSQKWGVEMKAIVYRSRQLGLLSDASARRAYQRLEMMKSAGLVKSSPTARYEGETPVLLKRAFDYARSEGVTVTDLAHELGWRESTVERLLGNGDRRPYLRPLL</sequence>
<dbReference type="Pfam" id="PF01381">
    <property type="entry name" value="HTH_3"/>
    <property type="match status" value="1"/>
</dbReference>
<dbReference type="SMART" id="SM00530">
    <property type="entry name" value="HTH_XRE"/>
    <property type="match status" value="1"/>
</dbReference>
<dbReference type="PANTHER" id="PTHR43236">
    <property type="entry name" value="ANTITOXIN HIGA1"/>
    <property type="match status" value="1"/>
</dbReference>
<dbReference type="EMBL" id="LAVO01000007">
    <property type="protein sequence ID" value="KOS10755.1"/>
    <property type="molecule type" value="Genomic_DNA"/>
</dbReference>
<dbReference type="AlphaFoldDB" id="A0A0M9VLD7"/>
<dbReference type="InterPro" id="IPR010359">
    <property type="entry name" value="IrrE_HExxH"/>
</dbReference>
<keyword evidence="4" id="KW-1185">Reference proteome</keyword>
<dbReference type="Pfam" id="PF06114">
    <property type="entry name" value="Peptidase_M78"/>
    <property type="match status" value="1"/>
</dbReference>
<dbReference type="Gene3D" id="1.10.10.2910">
    <property type="match status" value="1"/>
</dbReference>
<name>A0A0M9VLD7_9MICO</name>
<feature type="domain" description="HTH cro/C1-type" evidence="2">
    <location>
        <begin position="21"/>
        <end position="75"/>
    </location>
</feature>
<evidence type="ECO:0000259" key="2">
    <source>
        <dbReference type="PROSITE" id="PS50943"/>
    </source>
</evidence>